<protein>
    <submittedName>
        <fullName evidence="1">Uncharacterized protein</fullName>
    </submittedName>
</protein>
<accession>A0AAV8YTW5</accession>
<dbReference type="Proteomes" id="UP001162162">
    <property type="component" value="Unassembled WGS sequence"/>
</dbReference>
<proteinExistence type="predicted"/>
<organism evidence="1 2">
    <name type="scientific">Aromia moschata</name>
    <dbReference type="NCBI Taxonomy" id="1265417"/>
    <lineage>
        <taxon>Eukaryota</taxon>
        <taxon>Metazoa</taxon>
        <taxon>Ecdysozoa</taxon>
        <taxon>Arthropoda</taxon>
        <taxon>Hexapoda</taxon>
        <taxon>Insecta</taxon>
        <taxon>Pterygota</taxon>
        <taxon>Neoptera</taxon>
        <taxon>Endopterygota</taxon>
        <taxon>Coleoptera</taxon>
        <taxon>Polyphaga</taxon>
        <taxon>Cucujiformia</taxon>
        <taxon>Chrysomeloidea</taxon>
        <taxon>Cerambycidae</taxon>
        <taxon>Cerambycinae</taxon>
        <taxon>Callichromatini</taxon>
        <taxon>Aromia</taxon>
    </lineage>
</organism>
<reference evidence="1" key="1">
    <citation type="journal article" date="2023" name="Insect Mol. Biol.">
        <title>Genome sequencing provides insights into the evolution of gene families encoding plant cell wall-degrading enzymes in longhorned beetles.</title>
        <authorList>
            <person name="Shin N.R."/>
            <person name="Okamura Y."/>
            <person name="Kirsch R."/>
            <person name="Pauchet Y."/>
        </authorList>
    </citation>
    <scope>NUCLEOTIDE SEQUENCE</scope>
    <source>
        <strain evidence="1">AMC_N1</strain>
    </source>
</reference>
<name>A0AAV8YTW5_9CUCU</name>
<dbReference type="EMBL" id="JAPWTK010000047">
    <property type="protein sequence ID" value="KAJ8954514.1"/>
    <property type="molecule type" value="Genomic_DNA"/>
</dbReference>
<evidence type="ECO:0000313" key="1">
    <source>
        <dbReference type="EMBL" id="KAJ8954514.1"/>
    </source>
</evidence>
<evidence type="ECO:0000313" key="2">
    <source>
        <dbReference type="Proteomes" id="UP001162162"/>
    </source>
</evidence>
<dbReference type="AlphaFoldDB" id="A0AAV8YTW5"/>
<keyword evidence="2" id="KW-1185">Reference proteome</keyword>
<comment type="caution">
    <text evidence="1">The sequence shown here is derived from an EMBL/GenBank/DDBJ whole genome shotgun (WGS) entry which is preliminary data.</text>
</comment>
<sequence>MKNLCSPCAYEPSFAGDTWFPKDFFLLNTNPCRAGVTDEQTKKISRHLHFAGTYNEGHKKIINASPTRTTGLIKNRTY</sequence>
<gene>
    <name evidence="1" type="ORF">NQ318_000746</name>
</gene>